<proteinExistence type="predicted"/>
<keyword evidence="5" id="KW-1133">Transmembrane helix</keyword>
<dbReference type="GO" id="GO:0005524">
    <property type="term" value="F:ATP binding"/>
    <property type="evidence" value="ECO:0007669"/>
    <property type="project" value="UniProtKB-UniRule"/>
</dbReference>
<dbReference type="InterPro" id="IPR027417">
    <property type="entry name" value="P-loop_NTPase"/>
</dbReference>
<keyword evidence="5" id="KW-0472">Membrane</keyword>
<keyword evidence="2 4" id="KW-0067">ATP-binding</keyword>
<evidence type="ECO:0000256" key="2">
    <source>
        <dbReference type="ARBA" id="ARBA00022840"/>
    </source>
</evidence>
<dbReference type="PANTHER" id="PTHR22683:SF47">
    <property type="entry name" value="FTSK DOMAIN-CONTAINING PROTEIN YDCQ"/>
    <property type="match status" value="1"/>
</dbReference>
<dbReference type="EMBL" id="CAATGA010000011">
    <property type="protein sequence ID" value="VNP30671.1"/>
    <property type="molecule type" value="Genomic_DNA"/>
</dbReference>
<sequence>MFKLRTVADLTRNYIISSSKLKVAHWSILVLSICTLLTIIANIRAPDLIKIPLFSLAGFVTYKFHRKLEYFRYNLDYYLIIRESLLYVLYTNKLYTIYKDNTGHEKISRSAVLQYELDKQKGHIFIKAIITGDDFTTRVQSLDDVLAGALGIELEEKIIRPSYVEYHFYYKKPDRLVLQSHNQRQEIDSLEIDLGYGVNYNPIKCPHILVSGGTGSGKSVFISFLILELLKRQSTVYIADPKTSDLGSLSYYFGEKYVATTPNNIARIVRLVVEEMQSRYQYMRDNFQYGSNFTDHGFKPVWLIFDEMGAFQASGTDKKSKEIITEVMDGIKQIILLGRQSGIFILVSAQQMRSETLNTDLRDNLQLRISLGENSSEGRRMVFGSATPDKFKPIEVKGAGYLYMQGSGKETAQYWESPYLDTTQFDFIKELQLYLTETN</sequence>
<gene>
    <name evidence="7" type="primary">ftsK_2</name>
    <name evidence="7" type="ORF">SAMEA2796746_01695</name>
</gene>
<organism evidence="7">
    <name type="scientific">Streptococcus pneumoniae</name>
    <dbReference type="NCBI Taxonomy" id="1313"/>
    <lineage>
        <taxon>Bacteria</taxon>
        <taxon>Bacillati</taxon>
        <taxon>Bacillota</taxon>
        <taxon>Bacilli</taxon>
        <taxon>Lactobacillales</taxon>
        <taxon>Streptococcaceae</taxon>
        <taxon>Streptococcus</taxon>
    </lineage>
</organism>
<evidence type="ECO:0000256" key="5">
    <source>
        <dbReference type="SAM" id="Phobius"/>
    </source>
</evidence>
<dbReference type="InterPro" id="IPR002543">
    <property type="entry name" value="FtsK_dom"/>
</dbReference>
<name>A0A4J1TDC7_STREE</name>
<evidence type="ECO:0000256" key="3">
    <source>
        <dbReference type="ARBA" id="ARBA00045564"/>
    </source>
</evidence>
<dbReference type="InterPro" id="IPR050206">
    <property type="entry name" value="FtsK/SpoIIIE/SftA"/>
</dbReference>
<protein>
    <submittedName>
        <fullName evidence="7">FtsK/SpoIIIE family protein</fullName>
    </submittedName>
</protein>
<dbReference type="InterPro" id="IPR003593">
    <property type="entry name" value="AAA+_ATPase"/>
</dbReference>
<dbReference type="SUPFAM" id="SSF52540">
    <property type="entry name" value="P-loop containing nucleoside triphosphate hydrolases"/>
    <property type="match status" value="1"/>
</dbReference>
<comment type="function">
    <text evidence="3">Essential cell division protein that coordinates cell division and chromosome segregation. The N-terminus is involved in assembly of the cell-division machinery. The C-terminus functions as a DNA motor that moves dsDNA in an ATP-dependent manner towards the difSL recombination site, which is located within the replication terminus region. Required for activation of the XerS recombinase, allowing activation of chromosome unlinking by recombination.</text>
</comment>
<dbReference type="AlphaFoldDB" id="A0A4J1TDC7"/>
<keyword evidence="1 4" id="KW-0547">Nucleotide-binding</keyword>
<reference evidence="7" key="1">
    <citation type="submission" date="2019-04" db="EMBL/GenBank/DDBJ databases">
        <authorList>
            <consortium name="Pathogen Informatics"/>
        </authorList>
    </citation>
    <scope>NUCLEOTIDE SEQUENCE</scope>
    <source>
        <strain evidence="7">GPSC156</strain>
    </source>
</reference>
<feature type="domain" description="FtsK" evidence="6">
    <location>
        <begin position="187"/>
        <end position="380"/>
    </location>
</feature>
<evidence type="ECO:0000256" key="1">
    <source>
        <dbReference type="ARBA" id="ARBA00022741"/>
    </source>
</evidence>
<evidence type="ECO:0000313" key="7">
    <source>
        <dbReference type="EMBL" id="VNP30671.1"/>
    </source>
</evidence>
<accession>A0A4J1TDC7</accession>
<dbReference type="PANTHER" id="PTHR22683">
    <property type="entry name" value="SPORULATION PROTEIN RELATED"/>
    <property type="match status" value="1"/>
</dbReference>
<dbReference type="Pfam" id="PF01580">
    <property type="entry name" value="FtsK_SpoIIIE"/>
    <property type="match status" value="1"/>
</dbReference>
<evidence type="ECO:0000256" key="4">
    <source>
        <dbReference type="PROSITE-ProRule" id="PRU00289"/>
    </source>
</evidence>
<dbReference type="RefSeq" id="WP_024477820.1">
    <property type="nucleotide sequence ID" value="NZ_CFBF01000008.1"/>
</dbReference>
<dbReference type="Gene3D" id="3.40.50.300">
    <property type="entry name" value="P-loop containing nucleotide triphosphate hydrolases"/>
    <property type="match status" value="1"/>
</dbReference>
<dbReference type="SMART" id="SM00382">
    <property type="entry name" value="AAA"/>
    <property type="match status" value="1"/>
</dbReference>
<feature type="transmembrane region" description="Helical" evidence="5">
    <location>
        <begin position="21"/>
        <end position="43"/>
    </location>
</feature>
<dbReference type="PROSITE" id="PS50901">
    <property type="entry name" value="FTSK"/>
    <property type="match status" value="1"/>
</dbReference>
<keyword evidence="5" id="KW-0812">Transmembrane</keyword>
<dbReference type="CDD" id="cd01127">
    <property type="entry name" value="TrwB_TraG_TraD_VirD4"/>
    <property type="match status" value="1"/>
</dbReference>
<feature type="binding site" evidence="4">
    <location>
        <begin position="212"/>
        <end position="219"/>
    </location>
    <ligand>
        <name>ATP</name>
        <dbReference type="ChEBI" id="CHEBI:30616"/>
    </ligand>
</feature>
<dbReference type="GO" id="GO:0003677">
    <property type="term" value="F:DNA binding"/>
    <property type="evidence" value="ECO:0007669"/>
    <property type="project" value="InterPro"/>
</dbReference>
<evidence type="ECO:0000259" key="6">
    <source>
        <dbReference type="PROSITE" id="PS50901"/>
    </source>
</evidence>